<feature type="region of interest" description="Disordered" evidence="9">
    <location>
        <begin position="367"/>
        <end position="388"/>
    </location>
</feature>
<evidence type="ECO:0000256" key="4">
    <source>
        <dbReference type="ARBA" id="ARBA00022741"/>
    </source>
</evidence>
<keyword evidence="8" id="KW-0175">Coiled coil</keyword>
<feature type="region of interest" description="Disordered" evidence="9">
    <location>
        <begin position="1"/>
        <end position="31"/>
    </location>
</feature>
<dbReference type="InterPro" id="IPR014729">
    <property type="entry name" value="Rossmann-like_a/b/a_fold"/>
</dbReference>
<dbReference type="GO" id="GO:0005737">
    <property type="term" value="C:cytoplasm"/>
    <property type="evidence" value="ECO:0007669"/>
    <property type="project" value="TreeGrafter"/>
</dbReference>
<keyword evidence="3" id="KW-0479">Metal-binding</keyword>
<feature type="coiled-coil region" evidence="8">
    <location>
        <begin position="406"/>
        <end position="433"/>
    </location>
</feature>
<dbReference type="InterPro" id="IPR032678">
    <property type="entry name" value="tRNA-synt_1_cat_dom"/>
</dbReference>
<protein>
    <recommendedName>
        <fullName evidence="7">Cysteine--tRNA ligase, cytoplasmic</fullName>
    </recommendedName>
</protein>
<evidence type="ECO:0000256" key="7">
    <source>
        <dbReference type="ARBA" id="ARBA00039362"/>
    </source>
</evidence>
<keyword evidence="5" id="KW-0862">Zinc</keyword>
<evidence type="ECO:0000256" key="5">
    <source>
        <dbReference type="ARBA" id="ARBA00022833"/>
    </source>
</evidence>
<dbReference type="Gene3D" id="1.20.120.1910">
    <property type="entry name" value="Cysteine-tRNA ligase, C-terminal anti-codon recognition domain"/>
    <property type="match status" value="1"/>
</dbReference>
<comment type="cofactor">
    <cofactor evidence="1">
        <name>Zn(2+)</name>
        <dbReference type="ChEBI" id="CHEBI:29105"/>
    </cofactor>
</comment>
<evidence type="ECO:0000256" key="2">
    <source>
        <dbReference type="ARBA" id="ARBA00022598"/>
    </source>
</evidence>
<keyword evidence="6" id="KW-0067">ATP-binding</keyword>
<dbReference type="AlphaFoldDB" id="A0A9N9QN20"/>
<dbReference type="SUPFAM" id="SSF47323">
    <property type="entry name" value="Anticodon-binding domain of a subclass of class I aminoacyl-tRNA synthetases"/>
    <property type="match status" value="1"/>
</dbReference>
<keyword evidence="12" id="KW-1185">Reference proteome</keyword>
<accession>A0A9N9QN20</accession>
<evidence type="ECO:0000256" key="6">
    <source>
        <dbReference type="ARBA" id="ARBA00022840"/>
    </source>
</evidence>
<dbReference type="Proteomes" id="UP001152799">
    <property type="component" value="Chromosome 2"/>
</dbReference>
<dbReference type="InterPro" id="IPR009080">
    <property type="entry name" value="tRNAsynth_Ia_anticodon-bd"/>
</dbReference>
<gene>
    <name evidence="11" type="ORF">CEUTPL_LOCUS5235</name>
</gene>
<evidence type="ECO:0000313" key="11">
    <source>
        <dbReference type="EMBL" id="CAG9764601.1"/>
    </source>
</evidence>
<dbReference type="Pfam" id="PF01406">
    <property type="entry name" value="tRNA-synt_1e"/>
    <property type="match status" value="1"/>
</dbReference>
<evidence type="ECO:0000256" key="9">
    <source>
        <dbReference type="SAM" id="MobiDB-lite"/>
    </source>
</evidence>
<dbReference type="SUPFAM" id="SSF52374">
    <property type="entry name" value="Nucleotidylyl transferase"/>
    <property type="match status" value="1"/>
</dbReference>
<evidence type="ECO:0000313" key="12">
    <source>
        <dbReference type="Proteomes" id="UP001152799"/>
    </source>
</evidence>
<evidence type="ECO:0000259" key="10">
    <source>
        <dbReference type="Pfam" id="PF01406"/>
    </source>
</evidence>
<sequence>MTADMRGEKRSPNDFALWKKSKPGEPSWQSPWSLGRPGWHIECSAMASAICGPYLDIHTGGVDLKFPHHDNEIAQSEAHFGNPEWVKYFLHSGHLTIAGCKMSKSLKNFVSIQEALSKYSARQLRFGFLLHSWRDTLDYSQNTMDSALQYEKLFNEFFLNVKDATRNATKNTTFDTFTKWSDHELGLNKKLIKAQENVHLALCDNIDTRTALDVLRDLVTSANIYLRERKPPNQSLLYDVGIYVTKILNVFGTTPVLPKIGFPTSSESSGCTEDVVLPYVSILAEFRDKVRFEAINIKATKILKDCDQIRDEILPSVGVRLEDKDDGSSAVKLVDKETLQKEKEAKKRLEQEKALEKEKKKAELAAAQATKDAQKKIPPSEMFKGETDKYSKFDEKGFPILDTEGKEISKGQIKKLQKLYQAQEKKYAEFLASQS</sequence>
<dbReference type="Gene3D" id="3.40.50.620">
    <property type="entry name" value="HUPs"/>
    <property type="match status" value="1"/>
</dbReference>
<dbReference type="GO" id="GO:0005524">
    <property type="term" value="F:ATP binding"/>
    <property type="evidence" value="ECO:0007669"/>
    <property type="project" value="UniProtKB-KW"/>
</dbReference>
<organism evidence="11 12">
    <name type="scientific">Ceutorhynchus assimilis</name>
    <name type="common">cabbage seed weevil</name>
    <dbReference type="NCBI Taxonomy" id="467358"/>
    <lineage>
        <taxon>Eukaryota</taxon>
        <taxon>Metazoa</taxon>
        <taxon>Ecdysozoa</taxon>
        <taxon>Arthropoda</taxon>
        <taxon>Hexapoda</taxon>
        <taxon>Insecta</taxon>
        <taxon>Pterygota</taxon>
        <taxon>Neoptera</taxon>
        <taxon>Endopterygota</taxon>
        <taxon>Coleoptera</taxon>
        <taxon>Polyphaga</taxon>
        <taxon>Cucujiformia</taxon>
        <taxon>Curculionidae</taxon>
        <taxon>Ceutorhynchinae</taxon>
        <taxon>Ceutorhynchus</taxon>
    </lineage>
</organism>
<evidence type="ECO:0000256" key="3">
    <source>
        <dbReference type="ARBA" id="ARBA00022723"/>
    </source>
</evidence>
<dbReference type="EMBL" id="OU892278">
    <property type="protein sequence ID" value="CAG9764601.1"/>
    <property type="molecule type" value="Genomic_DNA"/>
</dbReference>
<keyword evidence="4" id="KW-0547">Nucleotide-binding</keyword>
<dbReference type="OrthoDB" id="438179at2759"/>
<dbReference type="InterPro" id="IPR024909">
    <property type="entry name" value="Cys-tRNA/MSH_ligase"/>
</dbReference>
<name>A0A9N9QN20_9CUCU</name>
<dbReference type="PANTHER" id="PTHR10890:SF3">
    <property type="entry name" value="CYSTEINE--TRNA LIGASE, CYTOPLASMIC"/>
    <property type="match status" value="1"/>
</dbReference>
<feature type="compositionally biased region" description="Basic and acidic residues" evidence="9">
    <location>
        <begin position="1"/>
        <end position="12"/>
    </location>
</feature>
<proteinExistence type="predicted"/>
<dbReference type="PRINTS" id="PR00983">
    <property type="entry name" value="TRNASYNTHCYS"/>
</dbReference>
<evidence type="ECO:0000256" key="1">
    <source>
        <dbReference type="ARBA" id="ARBA00001947"/>
    </source>
</evidence>
<feature type="domain" description="tRNA synthetases class I catalytic" evidence="10">
    <location>
        <begin position="6"/>
        <end position="147"/>
    </location>
</feature>
<dbReference type="GO" id="GO:0046872">
    <property type="term" value="F:metal ion binding"/>
    <property type="evidence" value="ECO:0007669"/>
    <property type="project" value="UniProtKB-KW"/>
</dbReference>
<dbReference type="PANTHER" id="PTHR10890">
    <property type="entry name" value="CYSTEINYL-TRNA SYNTHETASE"/>
    <property type="match status" value="1"/>
</dbReference>
<evidence type="ECO:0000256" key="8">
    <source>
        <dbReference type="SAM" id="Coils"/>
    </source>
</evidence>
<keyword evidence="2" id="KW-0436">Ligase</keyword>
<dbReference type="GO" id="GO:0006423">
    <property type="term" value="P:cysteinyl-tRNA aminoacylation"/>
    <property type="evidence" value="ECO:0007669"/>
    <property type="project" value="TreeGrafter"/>
</dbReference>
<reference evidence="11" key="1">
    <citation type="submission" date="2022-01" db="EMBL/GenBank/DDBJ databases">
        <authorList>
            <person name="King R."/>
        </authorList>
    </citation>
    <scope>NUCLEOTIDE SEQUENCE</scope>
</reference>
<dbReference type="GO" id="GO:0004817">
    <property type="term" value="F:cysteine-tRNA ligase activity"/>
    <property type="evidence" value="ECO:0007669"/>
    <property type="project" value="TreeGrafter"/>
</dbReference>